<dbReference type="InterPro" id="IPR011010">
    <property type="entry name" value="DNA_brk_join_enz"/>
</dbReference>
<evidence type="ECO:0000313" key="7">
    <source>
        <dbReference type="Proteomes" id="UP000319931"/>
    </source>
</evidence>
<evidence type="ECO:0000256" key="2">
    <source>
        <dbReference type="ARBA" id="ARBA00022908"/>
    </source>
</evidence>
<accession>A0A502G3R7</accession>
<evidence type="ECO:0000256" key="3">
    <source>
        <dbReference type="ARBA" id="ARBA00023125"/>
    </source>
</evidence>
<dbReference type="PANTHER" id="PTHR30629:SF2">
    <property type="entry name" value="PROPHAGE INTEGRASE INTS-RELATED"/>
    <property type="match status" value="1"/>
</dbReference>
<keyword evidence="3" id="KW-0238">DNA-binding</keyword>
<dbReference type="AlphaFoldDB" id="A0A502G3R7"/>
<dbReference type="GO" id="GO:0003677">
    <property type="term" value="F:DNA binding"/>
    <property type="evidence" value="ECO:0007669"/>
    <property type="project" value="UniProtKB-KW"/>
</dbReference>
<dbReference type="PANTHER" id="PTHR30629">
    <property type="entry name" value="PROPHAGE INTEGRASE"/>
    <property type="match status" value="1"/>
</dbReference>
<gene>
    <name evidence="6" type="ORF">EAH76_02110</name>
</gene>
<keyword evidence="7" id="KW-1185">Reference proteome</keyword>
<name>A0A502G3R7_9SPHN</name>
<evidence type="ECO:0000313" key="6">
    <source>
        <dbReference type="EMBL" id="TPG56374.1"/>
    </source>
</evidence>
<dbReference type="InterPro" id="IPR050808">
    <property type="entry name" value="Phage_Integrase"/>
</dbReference>
<dbReference type="PROSITE" id="PS51898">
    <property type="entry name" value="TYR_RECOMBINASE"/>
    <property type="match status" value="1"/>
</dbReference>
<dbReference type="InterPro" id="IPR002104">
    <property type="entry name" value="Integrase_catalytic"/>
</dbReference>
<dbReference type="SUPFAM" id="SSF56349">
    <property type="entry name" value="DNA breaking-rejoining enzymes"/>
    <property type="match status" value="1"/>
</dbReference>
<dbReference type="GO" id="GO:0006310">
    <property type="term" value="P:DNA recombination"/>
    <property type="evidence" value="ECO:0007669"/>
    <property type="project" value="UniProtKB-KW"/>
</dbReference>
<dbReference type="OrthoDB" id="7465727at2"/>
<evidence type="ECO:0000256" key="1">
    <source>
        <dbReference type="ARBA" id="ARBA00008857"/>
    </source>
</evidence>
<dbReference type="Proteomes" id="UP000319931">
    <property type="component" value="Unassembled WGS sequence"/>
</dbReference>
<sequence length="425" mass="47309">MGRTVKDVRLQDRAARARLPVSPDIYWRPIAEGCHIGYYRGARGGKWVARYRLPGSAKGYVKERIGEADDVRDADGEKVLDWSQAQKAAHDWFEDKARGGVKPAGPFTVSDALDEYSKSFKARTGAVPTDMTSRVEIIRPVLGHLEVANLTQTIISDWFNARASSAKMVRTKKGAEPKLHAADTKEALRKRRSTANRLLTVLKAALNLAAETREWLPIAAWAKVKPFRGVDVPKRRFLTDDEARRLVNASEADFRPMVRASLLTGARYGELRHAKVKDYDRQSRTVYLVETKNAIARPAYLDDEGAQMLETAVAGKGPGDLLFGRPDGTQWKQADQLRRMNDAFDRAKIDKTTFHDLRRSYGARLARAGVPMAVIAEALGHKDERITRKHYAHLAPSYVSETVRAAVAGLGIVEKSNVVPLEKSA</sequence>
<dbReference type="GO" id="GO:0015074">
    <property type="term" value="P:DNA integration"/>
    <property type="evidence" value="ECO:0007669"/>
    <property type="project" value="UniProtKB-KW"/>
</dbReference>
<evidence type="ECO:0000259" key="5">
    <source>
        <dbReference type="PROSITE" id="PS51898"/>
    </source>
</evidence>
<keyword evidence="2" id="KW-0229">DNA integration</keyword>
<organism evidence="6 7">
    <name type="scientific">Sphingomonas glacialis</name>
    <dbReference type="NCBI Taxonomy" id="658225"/>
    <lineage>
        <taxon>Bacteria</taxon>
        <taxon>Pseudomonadati</taxon>
        <taxon>Pseudomonadota</taxon>
        <taxon>Alphaproteobacteria</taxon>
        <taxon>Sphingomonadales</taxon>
        <taxon>Sphingomonadaceae</taxon>
        <taxon>Sphingomonas</taxon>
    </lineage>
</organism>
<proteinExistence type="inferred from homology"/>
<comment type="caution">
    <text evidence="6">The sequence shown here is derived from an EMBL/GenBank/DDBJ whole genome shotgun (WGS) entry which is preliminary data.</text>
</comment>
<keyword evidence="4" id="KW-0233">DNA recombination</keyword>
<protein>
    <submittedName>
        <fullName evidence="6">Site-specific integrase</fullName>
    </submittedName>
</protein>
<reference evidence="6 7" key="1">
    <citation type="journal article" date="2019" name="Environ. Microbiol.">
        <title>Species interactions and distinct microbial communities in high Arctic permafrost affected cryosols are associated with the CH4 and CO2 gas fluxes.</title>
        <authorList>
            <person name="Altshuler I."/>
            <person name="Hamel J."/>
            <person name="Turney S."/>
            <person name="Magnuson E."/>
            <person name="Levesque R."/>
            <person name="Greer C."/>
            <person name="Whyte L.G."/>
        </authorList>
    </citation>
    <scope>NUCLEOTIDE SEQUENCE [LARGE SCALE GENOMIC DNA]</scope>
    <source>
        <strain evidence="6 7">E6.1</strain>
    </source>
</reference>
<dbReference type="Gene3D" id="1.10.443.10">
    <property type="entry name" value="Intergrase catalytic core"/>
    <property type="match status" value="1"/>
</dbReference>
<dbReference type="RefSeq" id="WP_140847403.1">
    <property type="nucleotide sequence ID" value="NZ_RCZC01000001.1"/>
</dbReference>
<dbReference type="Gene3D" id="1.10.150.130">
    <property type="match status" value="1"/>
</dbReference>
<comment type="similarity">
    <text evidence="1">Belongs to the 'phage' integrase family.</text>
</comment>
<dbReference type="CDD" id="cd00796">
    <property type="entry name" value="INT_Rci_Hp1_C"/>
    <property type="match status" value="1"/>
</dbReference>
<dbReference type="EMBL" id="RCZC01000001">
    <property type="protein sequence ID" value="TPG56374.1"/>
    <property type="molecule type" value="Genomic_DNA"/>
</dbReference>
<dbReference type="InterPro" id="IPR013762">
    <property type="entry name" value="Integrase-like_cat_sf"/>
</dbReference>
<evidence type="ECO:0000256" key="4">
    <source>
        <dbReference type="ARBA" id="ARBA00023172"/>
    </source>
</evidence>
<dbReference type="Pfam" id="PF00589">
    <property type="entry name" value="Phage_integrase"/>
    <property type="match status" value="1"/>
</dbReference>
<dbReference type="InterPro" id="IPR010998">
    <property type="entry name" value="Integrase_recombinase_N"/>
</dbReference>
<feature type="domain" description="Tyr recombinase" evidence="5">
    <location>
        <begin position="233"/>
        <end position="404"/>
    </location>
</feature>